<gene>
    <name evidence="1" type="ORF">g.147850</name>
</gene>
<sequence length="161" mass="18396">MQNVFSRDMFSMGPFDGGVKCNGHVQLPGRTTKKDRKGCKKEKIETVLKNRLITSPKSNKTPSLKSSKMNLKTKNQVIRQIISESEENMSLDSAVNKQNLKEDVKMFKELVYSSTSPTLPSIDVQEKVEDRLPTMTEVTPKKITAKKRNKNKAEKKWFECE</sequence>
<dbReference type="AlphaFoldDB" id="A0A2S2R9S4"/>
<organism evidence="1">
    <name type="scientific">Sipha flava</name>
    <name type="common">yellow sugarcane aphid</name>
    <dbReference type="NCBI Taxonomy" id="143950"/>
    <lineage>
        <taxon>Eukaryota</taxon>
        <taxon>Metazoa</taxon>
        <taxon>Ecdysozoa</taxon>
        <taxon>Arthropoda</taxon>
        <taxon>Hexapoda</taxon>
        <taxon>Insecta</taxon>
        <taxon>Pterygota</taxon>
        <taxon>Neoptera</taxon>
        <taxon>Paraneoptera</taxon>
        <taxon>Hemiptera</taxon>
        <taxon>Sternorrhyncha</taxon>
        <taxon>Aphidomorpha</taxon>
        <taxon>Aphidoidea</taxon>
        <taxon>Aphididae</taxon>
        <taxon>Sipha</taxon>
    </lineage>
</organism>
<evidence type="ECO:0000313" key="1">
    <source>
        <dbReference type="EMBL" id="MBY86749.1"/>
    </source>
</evidence>
<dbReference type="EMBL" id="GGMS01017546">
    <property type="protein sequence ID" value="MBY86749.1"/>
    <property type="molecule type" value="Transcribed_RNA"/>
</dbReference>
<accession>A0A2S2R9S4</accession>
<name>A0A2S2R9S4_9HEMI</name>
<reference evidence="1" key="1">
    <citation type="submission" date="2018-04" db="EMBL/GenBank/DDBJ databases">
        <title>Transcriptome assembly of Sipha flava.</title>
        <authorList>
            <person name="Scully E.D."/>
            <person name="Geib S.M."/>
            <person name="Palmer N.A."/>
            <person name="Koch K."/>
            <person name="Bradshaw J."/>
            <person name="Heng-Moss T."/>
            <person name="Sarath G."/>
        </authorList>
    </citation>
    <scope>NUCLEOTIDE SEQUENCE</scope>
</reference>
<dbReference type="OrthoDB" id="10038011at2759"/>
<protein>
    <submittedName>
        <fullName evidence="1">Uncharacterized protein</fullName>
    </submittedName>
</protein>
<proteinExistence type="predicted"/>